<evidence type="ECO:0000313" key="5">
    <source>
        <dbReference type="Proteomes" id="UP000056090"/>
    </source>
</evidence>
<dbReference type="Proteomes" id="UP000056090">
    <property type="component" value="Chromosome"/>
</dbReference>
<dbReference type="OrthoDB" id="5702018at2"/>
<keyword evidence="1" id="KW-0472">Membrane</keyword>
<dbReference type="Proteomes" id="UP000264779">
    <property type="component" value="Unassembled WGS sequence"/>
</dbReference>
<feature type="transmembrane region" description="Helical" evidence="1">
    <location>
        <begin position="21"/>
        <end position="38"/>
    </location>
</feature>
<gene>
    <name evidence="4" type="ORF">DEB45_00250</name>
    <name evidence="3" type="ORF">EP13_19015</name>
</gene>
<organism evidence="3 5">
    <name type="scientific">Alteromonas australica</name>
    <dbReference type="NCBI Taxonomy" id="589873"/>
    <lineage>
        <taxon>Bacteria</taxon>
        <taxon>Pseudomonadati</taxon>
        <taxon>Pseudomonadota</taxon>
        <taxon>Gammaproteobacteria</taxon>
        <taxon>Alteromonadales</taxon>
        <taxon>Alteromonadaceae</taxon>
        <taxon>Alteromonas/Salinimonas group</taxon>
        <taxon>Alteromonas</taxon>
    </lineage>
</organism>
<dbReference type="KEGG" id="aal:EP13_19015"/>
<feature type="domain" description="DUF1206" evidence="2">
    <location>
        <begin position="14"/>
        <end position="81"/>
    </location>
</feature>
<feature type="transmembrane region" description="Helical" evidence="1">
    <location>
        <begin position="58"/>
        <end position="78"/>
    </location>
</feature>
<sequence length="265" mass="29147">MSSSTNWLNVIASAGYSAKTVMYSLLGLFILSSVITAAEREKATQKHVFETLQSQPFGKALLFGLIVGLVCYALWRWLQGFLNTESLKMDKAKDIVMRGFLFISGLFYFAAAYLGANVLMGTDQKSDGSNSKHVSQQLMQYEWGILLVAAVGAAIITFAFIQFKHAYTADFLKKFDQNQLTGTRQQATKTAGRLGYFARGVVYLFVGSFFALSAFQSDPSEAGGLQKALTTLTQQPFGLYLLAAVGAGFIMFGIYCGFEAKYRRT</sequence>
<keyword evidence="5" id="KW-1185">Reference proteome</keyword>
<dbReference type="EMBL" id="CP008849">
    <property type="protein sequence ID" value="AIG00605.1"/>
    <property type="molecule type" value="Genomic_DNA"/>
</dbReference>
<dbReference type="AlphaFoldDB" id="A0A075P133"/>
<feature type="transmembrane region" description="Helical" evidence="1">
    <location>
        <begin position="196"/>
        <end position="217"/>
    </location>
</feature>
<dbReference type="KEGG" id="aaus:EP12_19795"/>
<feature type="transmembrane region" description="Helical" evidence="1">
    <location>
        <begin position="99"/>
        <end position="120"/>
    </location>
</feature>
<keyword evidence="1" id="KW-1133">Transmembrane helix</keyword>
<accession>A0A075P133</accession>
<dbReference type="RefSeq" id="WP_044058576.1">
    <property type="nucleotide sequence ID" value="NZ_CAJXAX010000006.1"/>
</dbReference>
<dbReference type="InterPro" id="IPR009597">
    <property type="entry name" value="DUF1206"/>
</dbReference>
<name>A0A075P133_9ALTE</name>
<protein>
    <submittedName>
        <fullName evidence="4">DUF1206 domain-containing protein</fullName>
    </submittedName>
</protein>
<proteinExistence type="predicted"/>
<evidence type="ECO:0000313" key="3">
    <source>
        <dbReference type="EMBL" id="AIG00605.1"/>
    </source>
</evidence>
<evidence type="ECO:0000313" key="4">
    <source>
        <dbReference type="EMBL" id="HBU49661.1"/>
    </source>
</evidence>
<dbReference type="PATRIC" id="fig|589873.4.peg.4371"/>
<feature type="transmembrane region" description="Helical" evidence="1">
    <location>
        <begin position="237"/>
        <end position="258"/>
    </location>
</feature>
<feature type="domain" description="DUF1206" evidence="2">
    <location>
        <begin position="194"/>
        <end position="263"/>
    </location>
</feature>
<feature type="transmembrane region" description="Helical" evidence="1">
    <location>
        <begin position="140"/>
        <end position="163"/>
    </location>
</feature>
<evidence type="ECO:0000259" key="2">
    <source>
        <dbReference type="Pfam" id="PF06724"/>
    </source>
</evidence>
<dbReference type="GeneID" id="78256971"/>
<evidence type="ECO:0000256" key="1">
    <source>
        <dbReference type="SAM" id="Phobius"/>
    </source>
</evidence>
<dbReference type="Pfam" id="PF06724">
    <property type="entry name" value="DUF1206"/>
    <property type="match status" value="3"/>
</dbReference>
<reference evidence="4 6" key="2">
    <citation type="journal article" date="2018" name="Nat. Biotechnol.">
        <title>A standardized bacterial taxonomy based on genome phylogeny substantially revises the tree of life.</title>
        <authorList>
            <person name="Parks D.H."/>
            <person name="Chuvochina M."/>
            <person name="Waite D.W."/>
            <person name="Rinke C."/>
            <person name="Skarshewski A."/>
            <person name="Chaumeil P.A."/>
            <person name="Hugenholtz P."/>
        </authorList>
    </citation>
    <scope>NUCLEOTIDE SEQUENCE [LARGE SCALE GENOMIC DNA]</scope>
    <source>
        <strain evidence="4">UBA11621</strain>
    </source>
</reference>
<dbReference type="eggNOG" id="ENOG502Z854">
    <property type="taxonomic scope" value="Bacteria"/>
</dbReference>
<reference evidence="3 5" key="1">
    <citation type="submission" date="2014-06" db="EMBL/GenBank/DDBJ databases">
        <title>Genomes of Alteromonas australica, a world apart.</title>
        <authorList>
            <person name="Gonzaga A."/>
            <person name="Lopez-Perez M."/>
            <person name="Rodriguez-Valera F."/>
        </authorList>
    </citation>
    <scope>NUCLEOTIDE SEQUENCE [LARGE SCALE GENOMIC DNA]</scope>
    <source>
        <strain evidence="3 5">H 17</strain>
    </source>
</reference>
<evidence type="ECO:0000313" key="6">
    <source>
        <dbReference type="Proteomes" id="UP000264779"/>
    </source>
</evidence>
<feature type="domain" description="DUF1206" evidence="2">
    <location>
        <begin position="102"/>
        <end position="168"/>
    </location>
</feature>
<keyword evidence="1" id="KW-0812">Transmembrane</keyword>
<dbReference type="EMBL" id="DONK01000003">
    <property type="protein sequence ID" value="HBU49661.1"/>
    <property type="molecule type" value="Genomic_DNA"/>
</dbReference>